<dbReference type="EMBL" id="JAYMGO010000009">
    <property type="protein sequence ID" value="KAL1267445.1"/>
    <property type="molecule type" value="Genomic_DNA"/>
</dbReference>
<gene>
    <name evidence="4" type="ORF">QQF64_032808</name>
</gene>
<sequence>MKIEKHGGLKQGVCSWEHSPSEPVRSKYAVPAYITHLQRPKSCPFLSFLDGPSLPSQLLLRVKHRVPQSYLNAAAPFPNKPEEFEAVHSHTFRLKTFKKGKHCGVCKQTVNNEGLICRVCRLACHRKCEVKLVLPTAVPLFCTHRKFQRCEGVHVF</sequence>
<evidence type="ECO:0000256" key="2">
    <source>
        <dbReference type="ARBA" id="ARBA00022833"/>
    </source>
</evidence>
<comment type="caution">
    <text evidence="4">The sequence shown here is derived from an EMBL/GenBank/DDBJ whole genome shotgun (WGS) entry which is preliminary data.</text>
</comment>
<evidence type="ECO:0000313" key="5">
    <source>
        <dbReference type="Proteomes" id="UP001558613"/>
    </source>
</evidence>
<name>A0ABR3MS96_9TELE</name>
<organism evidence="4 5">
    <name type="scientific">Cirrhinus molitorella</name>
    <name type="common">mud carp</name>
    <dbReference type="NCBI Taxonomy" id="172907"/>
    <lineage>
        <taxon>Eukaryota</taxon>
        <taxon>Metazoa</taxon>
        <taxon>Chordata</taxon>
        <taxon>Craniata</taxon>
        <taxon>Vertebrata</taxon>
        <taxon>Euteleostomi</taxon>
        <taxon>Actinopterygii</taxon>
        <taxon>Neopterygii</taxon>
        <taxon>Teleostei</taxon>
        <taxon>Ostariophysi</taxon>
        <taxon>Cypriniformes</taxon>
        <taxon>Cyprinidae</taxon>
        <taxon>Labeoninae</taxon>
        <taxon>Labeonini</taxon>
        <taxon>Cirrhinus</taxon>
    </lineage>
</organism>
<protein>
    <recommendedName>
        <fullName evidence="3">Phorbol-ester/DAG-type domain-containing protein</fullName>
    </recommendedName>
</protein>
<keyword evidence="1" id="KW-0479">Metal-binding</keyword>
<dbReference type="Gene3D" id="3.30.60.20">
    <property type="match status" value="1"/>
</dbReference>
<reference evidence="4 5" key="1">
    <citation type="submission" date="2023-09" db="EMBL/GenBank/DDBJ databases">
        <authorList>
            <person name="Wang M."/>
        </authorList>
    </citation>
    <scope>NUCLEOTIDE SEQUENCE [LARGE SCALE GENOMIC DNA]</scope>
    <source>
        <strain evidence="4">GT-2023</strain>
        <tissue evidence="4">Liver</tissue>
    </source>
</reference>
<evidence type="ECO:0000259" key="3">
    <source>
        <dbReference type="PROSITE" id="PS50081"/>
    </source>
</evidence>
<dbReference type="InterPro" id="IPR046349">
    <property type="entry name" value="C1-like_sf"/>
</dbReference>
<keyword evidence="5" id="KW-1185">Reference proteome</keyword>
<keyword evidence="2" id="KW-0862">Zinc</keyword>
<dbReference type="SUPFAM" id="SSF57889">
    <property type="entry name" value="Cysteine-rich domain"/>
    <property type="match status" value="1"/>
</dbReference>
<evidence type="ECO:0000313" key="4">
    <source>
        <dbReference type="EMBL" id="KAL1267445.1"/>
    </source>
</evidence>
<feature type="domain" description="Phorbol-ester/DAG-type" evidence="3">
    <location>
        <begin position="89"/>
        <end position="142"/>
    </location>
</feature>
<dbReference type="SMART" id="SM00109">
    <property type="entry name" value="C1"/>
    <property type="match status" value="1"/>
</dbReference>
<dbReference type="InterPro" id="IPR002219">
    <property type="entry name" value="PKC_DAG/PE"/>
</dbReference>
<accession>A0ABR3MS96</accession>
<dbReference type="Pfam" id="PF00130">
    <property type="entry name" value="C1_1"/>
    <property type="match status" value="1"/>
</dbReference>
<evidence type="ECO:0000256" key="1">
    <source>
        <dbReference type="ARBA" id="ARBA00022723"/>
    </source>
</evidence>
<dbReference type="PROSITE" id="PS50081">
    <property type="entry name" value="ZF_DAG_PE_2"/>
    <property type="match status" value="1"/>
</dbReference>
<dbReference type="Proteomes" id="UP001558613">
    <property type="component" value="Unassembled WGS sequence"/>
</dbReference>
<proteinExistence type="predicted"/>